<evidence type="ECO:0000256" key="2">
    <source>
        <dbReference type="SAM" id="MobiDB-lite"/>
    </source>
</evidence>
<organism evidence="3 4">
    <name type="scientific">Candidatus Iainarchaeum sp</name>
    <dbReference type="NCBI Taxonomy" id="3101447"/>
    <lineage>
        <taxon>Archaea</taxon>
        <taxon>Candidatus Iainarchaeota</taxon>
        <taxon>Candidatus Iainarchaeia</taxon>
        <taxon>Candidatus Iainarchaeales</taxon>
        <taxon>Candidatus Iainarchaeaceae</taxon>
        <taxon>Candidatus Iainarchaeum</taxon>
    </lineage>
</organism>
<evidence type="ECO:0000313" key="4">
    <source>
        <dbReference type="Proteomes" id="UP000226712"/>
    </source>
</evidence>
<accession>A0A2D6LQ47</accession>
<sequence length="146" mass="16994">MDLMPKKKKTVRRAKKPVKKARAKKPARKKKTTRRTKRKTAKKPVRKASGRYEEHHSVLREALKDIARELNQLREAKADVEGTLDEVVGDITSTQNKEVQLKDQLRKLSSVENSLTLKRGRMRKKLENVKTRISKVRQLSNQMENI</sequence>
<feature type="region of interest" description="Disordered" evidence="2">
    <location>
        <begin position="1"/>
        <end position="56"/>
    </location>
</feature>
<name>A0A2D6LQ47_9ARCH</name>
<dbReference type="Proteomes" id="UP000226712">
    <property type="component" value="Unassembled WGS sequence"/>
</dbReference>
<comment type="caution">
    <text evidence="3">The sequence shown here is derived from an EMBL/GenBank/DDBJ whole genome shotgun (WGS) entry which is preliminary data.</text>
</comment>
<feature type="coiled-coil region" evidence="1">
    <location>
        <begin position="56"/>
        <end position="86"/>
    </location>
</feature>
<gene>
    <name evidence="3" type="ORF">CL944_02070</name>
</gene>
<dbReference type="EMBL" id="NZBD01000015">
    <property type="protein sequence ID" value="MAG18238.1"/>
    <property type="molecule type" value="Genomic_DNA"/>
</dbReference>
<protein>
    <submittedName>
        <fullName evidence="3">Uncharacterized protein</fullName>
    </submittedName>
</protein>
<evidence type="ECO:0000256" key="1">
    <source>
        <dbReference type="SAM" id="Coils"/>
    </source>
</evidence>
<dbReference type="AlphaFoldDB" id="A0A2D6LQ47"/>
<keyword evidence="1" id="KW-0175">Coiled coil</keyword>
<proteinExistence type="predicted"/>
<evidence type="ECO:0000313" key="3">
    <source>
        <dbReference type="EMBL" id="MAG18238.1"/>
    </source>
</evidence>
<feature type="compositionally biased region" description="Basic residues" evidence="2">
    <location>
        <begin position="1"/>
        <end position="49"/>
    </location>
</feature>
<reference evidence="4" key="1">
    <citation type="submission" date="2017-09" db="EMBL/GenBank/DDBJ databases">
        <title>The Reconstruction of 2,631 Draft Metagenome-Assembled Genomes from the Global Oceans.</title>
        <authorList>
            <person name="Tully B.J."/>
            <person name="Graham E.D."/>
            <person name="Heidelberg J.F."/>
        </authorList>
    </citation>
    <scope>NUCLEOTIDE SEQUENCE [LARGE SCALE GENOMIC DNA]</scope>
</reference>